<name>H0VLX5_CAVPO</name>
<evidence type="ECO:0000256" key="1">
    <source>
        <dbReference type="ARBA" id="ARBA00004606"/>
    </source>
</evidence>
<evidence type="ECO:0000256" key="6">
    <source>
        <dbReference type="ARBA" id="ARBA00022989"/>
    </source>
</evidence>
<dbReference type="InterPro" id="IPR016186">
    <property type="entry name" value="C-type_lectin-like/link_sf"/>
</dbReference>
<keyword evidence="2 12" id="KW-0812">Transmembrane</keyword>
<accession>H0VLX5</accession>
<keyword evidence="15" id="KW-1185">Reference proteome</keyword>
<dbReference type="GeneID" id="101787140"/>
<keyword evidence="4" id="KW-0130">Cell adhesion</keyword>
<dbReference type="CDD" id="cd03593">
    <property type="entry name" value="CLECT_NK_receptors_like"/>
    <property type="match status" value="1"/>
</dbReference>
<dbReference type="PANTHER" id="PTHR46329">
    <property type="entry name" value="KILLER CELL LECTIN-LIKE RECEPTOR 2"/>
    <property type="match status" value="1"/>
</dbReference>
<dbReference type="KEGG" id="cpoc:101787140"/>
<reference evidence="14" key="2">
    <citation type="submission" date="2025-08" db="UniProtKB">
        <authorList>
            <consortium name="Ensembl"/>
        </authorList>
    </citation>
    <scope>IDENTIFICATION</scope>
    <source>
        <strain evidence="14">2N</strain>
    </source>
</reference>
<evidence type="ECO:0000313" key="14">
    <source>
        <dbReference type="Ensembl" id="ENSCPOP00000011384.3"/>
    </source>
</evidence>
<dbReference type="Ensembl" id="ENSCPOT00000012776.3">
    <property type="protein sequence ID" value="ENSCPOP00000011384.3"/>
    <property type="gene ID" value="ENSCPOG00000012655.4"/>
</dbReference>
<dbReference type="InterPro" id="IPR016187">
    <property type="entry name" value="CTDL_fold"/>
</dbReference>
<dbReference type="GO" id="GO:0007155">
    <property type="term" value="P:cell adhesion"/>
    <property type="evidence" value="ECO:0007669"/>
    <property type="project" value="UniProtKB-KW"/>
</dbReference>
<dbReference type="InterPro" id="IPR052013">
    <property type="entry name" value="Mouse_KLRs"/>
</dbReference>
<dbReference type="HOGENOM" id="CLU_049894_1_0_1"/>
<dbReference type="Gene3D" id="3.10.100.10">
    <property type="entry name" value="Mannose-Binding Protein A, subunit A"/>
    <property type="match status" value="1"/>
</dbReference>
<gene>
    <name evidence="14" type="primary">LOC101787140</name>
</gene>
<dbReference type="GO" id="GO:0030246">
    <property type="term" value="F:carbohydrate binding"/>
    <property type="evidence" value="ECO:0007669"/>
    <property type="project" value="UniProtKB-KW"/>
</dbReference>
<evidence type="ECO:0000256" key="7">
    <source>
        <dbReference type="ARBA" id="ARBA00023136"/>
    </source>
</evidence>
<dbReference type="VEuPathDB" id="HostDB:ENSCPOG00000012655"/>
<evidence type="ECO:0000256" key="2">
    <source>
        <dbReference type="ARBA" id="ARBA00022692"/>
    </source>
</evidence>
<dbReference type="OrthoDB" id="2142683at2759"/>
<keyword evidence="9" id="KW-0675">Receptor</keyword>
<dbReference type="SUPFAM" id="SSF56436">
    <property type="entry name" value="C-type lectin-like"/>
    <property type="match status" value="1"/>
</dbReference>
<evidence type="ECO:0000256" key="12">
    <source>
        <dbReference type="SAM" id="Phobius"/>
    </source>
</evidence>
<dbReference type="GO" id="GO:0005886">
    <property type="term" value="C:plasma membrane"/>
    <property type="evidence" value="ECO:0007669"/>
    <property type="project" value="UniProtKB-ARBA"/>
</dbReference>
<comment type="subcellular location">
    <subcellularLocation>
        <location evidence="1">Membrane</location>
        <topology evidence="1">Single-pass type II membrane protein</topology>
    </subcellularLocation>
</comment>
<proteinExistence type="predicted"/>
<evidence type="ECO:0000256" key="3">
    <source>
        <dbReference type="ARBA" id="ARBA00022734"/>
    </source>
</evidence>
<keyword evidence="5" id="KW-0735">Signal-anchor</keyword>
<dbReference type="OMA" id="IETIDCY"/>
<keyword evidence="7 12" id="KW-0472">Membrane</keyword>
<evidence type="ECO:0000256" key="10">
    <source>
        <dbReference type="ARBA" id="ARBA00023180"/>
    </source>
</evidence>
<evidence type="ECO:0000256" key="4">
    <source>
        <dbReference type="ARBA" id="ARBA00022889"/>
    </source>
</evidence>
<keyword evidence="8" id="KW-1015">Disulfide bond</keyword>
<dbReference type="RefSeq" id="XP_063094261.1">
    <property type="nucleotide sequence ID" value="XM_063238191.1"/>
</dbReference>
<dbReference type="InterPro" id="IPR033992">
    <property type="entry name" value="NKR-like_CTLD"/>
</dbReference>
<evidence type="ECO:0000256" key="8">
    <source>
        <dbReference type="ARBA" id="ARBA00023157"/>
    </source>
</evidence>
<reference evidence="15" key="1">
    <citation type="journal article" date="2011" name="Nature">
        <title>A high-resolution map of human evolutionary constraint using 29 mammals.</title>
        <authorList>
            <person name="Lindblad-Toh K."/>
            <person name="Garber M."/>
            <person name="Zuk O."/>
            <person name="Lin M.F."/>
            <person name="Parker B.J."/>
            <person name="Washietl S."/>
            <person name="Kheradpour P."/>
            <person name="Ernst J."/>
            <person name="Jordan G."/>
            <person name="Mauceli E."/>
            <person name="Ward L.D."/>
            <person name="Lowe C.B."/>
            <person name="Holloway A.K."/>
            <person name="Clamp M."/>
            <person name="Gnerre S."/>
            <person name="Alfoldi J."/>
            <person name="Beal K."/>
            <person name="Chang J."/>
            <person name="Clawson H."/>
            <person name="Cuff J."/>
            <person name="Di Palma F."/>
            <person name="Fitzgerald S."/>
            <person name="Flicek P."/>
            <person name="Guttman M."/>
            <person name="Hubisz M.J."/>
            <person name="Jaffe D.B."/>
            <person name="Jungreis I."/>
            <person name="Kent W.J."/>
            <person name="Kostka D."/>
            <person name="Lara M."/>
            <person name="Martins A.L."/>
            <person name="Massingham T."/>
            <person name="Moltke I."/>
            <person name="Raney B.J."/>
            <person name="Rasmussen M.D."/>
            <person name="Robinson J."/>
            <person name="Stark A."/>
            <person name="Vilella A.J."/>
            <person name="Wen J."/>
            <person name="Xie X."/>
            <person name="Zody M.C."/>
            <person name="Baldwin J."/>
            <person name="Bloom T."/>
            <person name="Chin C.W."/>
            <person name="Heiman D."/>
            <person name="Nicol R."/>
            <person name="Nusbaum C."/>
            <person name="Young S."/>
            <person name="Wilkinson J."/>
            <person name="Worley K.C."/>
            <person name="Kovar C.L."/>
            <person name="Muzny D.M."/>
            <person name="Gibbs R.A."/>
            <person name="Cree A."/>
            <person name="Dihn H.H."/>
            <person name="Fowler G."/>
            <person name="Jhangiani S."/>
            <person name="Joshi V."/>
            <person name="Lee S."/>
            <person name="Lewis L.R."/>
            <person name="Nazareth L.V."/>
            <person name="Okwuonu G."/>
            <person name="Santibanez J."/>
            <person name="Warren W.C."/>
            <person name="Mardis E.R."/>
            <person name="Weinstock G.M."/>
            <person name="Wilson R.K."/>
            <person name="Delehaunty K."/>
            <person name="Dooling D."/>
            <person name="Fronik C."/>
            <person name="Fulton L."/>
            <person name="Fulton B."/>
            <person name="Graves T."/>
            <person name="Minx P."/>
            <person name="Sodergren E."/>
            <person name="Birney E."/>
            <person name="Margulies E.H."/>
            <person name="Herrero J."/>
            <person name="Green E.D."/>
            <person name="Haussler D."/>
            <person name="Siepel A."/>
            <person name="Goldman N."/>
            <person name="Pollard K.S."/>
            <person name="Pedersen J.S."/>
            <person name="Lander E.S."/>
            <person name="Kellis M."/>
        </authorList>
    </citation>
    <scope>NUCLEOTIDE SEQUENCE [LARGE SCALE GENOMIC DNA]</scope>
    <source>
        <strain evidence="15">2N</strain>
    </source>
</reference>
<evidence type="ECO:0000256" key="9">
    <source>
        <dbReference type="ARBA" id="ARBA00023170"/>
    </source>
</evidence>
<dbReference type="SMART" id="SM00034">
    <property type="entry name" value="CLECT"/>
    <property type="match status" value="1"/>
</dbReference>
<evidence type="ECO:0000256" key="11">
    <source>
        <dbReference type="SAM" id="Coils"/>
    </source>
</evidence>
<dbReference type="STRING" id="10141.ENSCPOP00000011384"/>
<dbReference type="eggNOG" id="KOG4297">
    <property type="taxonomic scope" value="Eukaryota"/>
</dbReference>
<organism evidence="14 15">
    <name type="scientific">Cavia porcellus</name>
    <name type="common">Guinea pig</name>
    <dbReference type="NCBI Taxonomy" id="10141"/>
    <lineage>
        <taxon>Eukaryota</taxon>
        <taxon>Metazoa</taxon>
        <taxon>Chordata</taxon>
        <taxon>Craniata</taxon>
        <taxon>Vertebrata</taxon>
        <taxon>Euteleostomi</taxon>
        <taxon>Mammalia</taxon>
        <taxon>Eutheria</taxon>
        <taxon>Euarchontoglires</taxon>
        <taxon>Glires</taxon>
        <taxon>Rodentia</taxon>
        <taxon>Hystricomorpha</taxon>
        <taxon>Caviidae</taxon>
        <taxon>Cavia</taxon>
    </lineage>
</organism>
<keyword evidence="3" id="KW-0430">Lectin</keyword>
<dbReference type="AlphaFoldDB" id="H0VLX5"/>
<dbReference type="RefSeq" id="XP_063094260.1">
    <property type="nucleotide sequence ID" value="XM_063238190.1"/>
</dbReference>
<keyword evidence="11" id="KW-0175">Coiled coil</keyword>
<dbReference type="EMBL" id="AAKN02030802">
    <property type="status" value="NOT_ANNOTATED_CDS"/>
    <property type="molecule type" value="Genomic_DNA"/>
</dbReference>
<dbReference type="Pfam" id="PF00059">
    <property type="entry name" value="Lectin_C"/>
    <property type="match status" value="1"/>
</dbReference>
<dbReference type="Bgee" id="ENSCPOG00000012655">
    <property type="expression patterns" value="Expressed in cerebellum and 2 other cell types or tissues"/>
</dbReference>
<keyword evidence="10" id="KW-0325">Glycoprotein</keyword>
<protein>
    <recommendedName>
        <fullName evidence="13">C-type lectin domain-containing protein</fullName>
    </recommendedName>
</protein>
<keyword evidence="6 12" id="KW-1133">Transmembrane helix</keyword>
<dbReference type="FunCoup" id="H0VLX5">
    <property type="interactions" value="630"/>
</dbReference>
<dbReference type="EMBL" id="AAKN02030801">
    <property type="status" value="NOT_ANNOTATED_CDS"/>
    <property type="molecule type" value="Genomic_DNA"/>
</dbReference>
<evidence type="ECO:0000259" key="13">
    <source>
        <dbReference type="PROSITE" id="PS50041"/>
    </source>
</evidence>
<feature type="coiled-coil region" evidence="11">
    <location>
        <begin position="91"/>
        <end position="118"/>
    </location>
</feature>
<dbReference type="RefSeq" id="XP_013008390.1">
    <property type="nucleotide sequence ID" value="XM_013152936.3"/>
</dbReference>
<dbReference type="RefSeq" id="XP_023421053.1">
    <property type="nucleotide sequence ID" value="XM_023565285.2"/>
</dbReference>
<evidence type="ECO:0000256" key="5">
    <source>
        <dbReference type="ARBA" id="ARBA00022968"/>
    </source>
</evidence>
<evidence type="ECO:0000313" key="15">
    <source>
        <dbReference type="Proteomes" id="UP000005447"/>
    </source>
</evidence>
<dbReference type="InParanoid" id="H0VLX5"/>
<dbReference type="Pfam" id="PF08391">
    <property type="entry name" value="Ly49"/>
    <property type="match status" value="1"/>
</dbReference>
<reference evidence="14" key="3">
    <citation type="submission" date="2025-09" db="UniProtKB">
        <authorList>
            <consortium name="Ensembl"/>
        </authorList>
    </citation>
    <scope>IDENTIFICATION</scope>
    <source>
        <strain evidence="14">2N</strain>
    </source>
</reference>
<dbReference type="GeneTree" id="ENSGT00390000008117"/>
<dbReference type="InterPro" id="IPR001304">
    <property type="entry name" value="C-type_lectin-like"/>
</dbReference>
<sequence>MSNEEVTYSTLRFLQSPSEAQNRPRPDVAERPRKAEAKGFTVPWHLIAAALGILCLLLLLAVVLLVTKIFQENEKEKVLEDLSQAHITQNVSSLQKLLKNVTSECNILKNKMDKEKTDLKFCFWSRGHGKDKIFAKPLENIGKTCEVCLTCYRVKCYYFIIDNKTWEKCKQICQNQGLSLLKIDDKDEQDFLSRQVRPKQYWTGLFFDTSENRWKWMDAGRSSGINVTIMNKLPTDGKCAFLTSARISSIPCDNAYSCICEKRMDATFPASVCRKEERP</sequence>
<dbReference type="Proteomes" id="UP000005447">
    <property type="component" value="Unassembled WGS sequence"/>
</dbReference>
<dbReference type="PROSITE" id="PS50041">
    <property type="entry name" value="C_TYPE_LECTIN_2"/>
    <property type="match status" value="1"/>
</dbReference>
<dbReference type="InterPro" id="IPR013600">
    <property type="entry name" value="Ly49_N"/>
</dbReference>
<feature type="transmembrane region" description="Helical" evidence="12">
    <location>
        <begin position="44"/>
        <end position="67"/>
    </location>
</feature>
<dbReference type="PANTHER" id="PTHR46329:SF1">
    <property type="entry name" value="KILLER CELL LECTIN-LIKE RECEPTOR 2"/>
    <property type="match status" value="1"/>
</dbReference>
<feature type="domain" description="C-type lectin" evidence="13">
    <location>
        <begin position="152"/>
        <end position="261"/>
    </location>
</feature>